<dbReference type="WBParaSite" id="PDA_v2.g17721.t1">
    <property type="protein sequence ID" value="PDA_v2.g17721.t1"/>
    <property type="gene ID" value="PDA_v2.g17721"/>
</dbReference>
<feature type="region of interest" description="Disordered" evidence="1">
    <location>
        <begin position="147"/>
        <end position="209"/>
    </location>
</feature>
<evidence type="ECO:0000313" key="4">
    <source>
        <dbReference type="WBParaSite" id="PDA_v2.g17721.t1"/>
    </source>
</evidence>
<evidence type="ECO:0000256" key="2">
    <source>
        <dbReference type="SAM" id="Phobius"/>
    </source>
</evidence>
<keyword evidence="2" id="KW-0472">Membrane</keyword>
<evidence type="ECO:0000313" key="3">
    <source>
        <dbReference type="Proteomes" id="UP000887578"/>
    </source>
</evidence>
<dbReference type="Proteomes" id="UP000887578">
    <property type="component" value="Unplaced"/>
</dbReference>
<dbReference type="AlphaFoldDB" id="A0A914PIL1"/>
<protein>
    <submittedName>
        <fullName evidence="4">Uncharacterized protein</fullName>
    </submittedName>
</protein>
<feature type="compositionally biased region" description="Gly residues" evidence="1">
    <location>
        <begin position="187"/>
        <end position="209"/>
    </location>
</feature>
<feature type="transmembrane region" description="Helical" evidence="2">
    <location>
        <begin position="66"/>
        <end position="89"/>
    </location>
</feature>
<proteinExistence type="predicted"/>
<evidence type="ECO:0000256" key="1">
    <source>
        <dbReference type="SAM" id="MobiDB-lite"/>
    </source>
</evidence>
<keyword evidence="2" id="KW-1133">Transmembrane helix</keyword>
<organism evidence="3 4">
    <name type="scientific">Panagrolaimus davidi</name>
    <dbReference type="NCBI Taxonomy" id="227884"/>
    <lineage>
        <taxon>Eukaryota</taxon>
        <taxon>Metazoa</taxon>
        <taxon>Ecdysozoa</taxon>
        <taxon>Nematoda</taxon>
        <taxon>Chromadorea</taxon>
        <taxon>Rhabditida</taxon>
        <taxon>Tylenchina</taxon>
        <taxon>Panagrolaimomorpha</taxon>
        <taxon>Panagrolaimoidea</taxon>
        <taxon>Panagrolaimidae</taxon>
        <taxon>Panagrolaimus</taxon>
    </lineage>
</organism>
<reference evidence="4" key="1">
    <citation type="submission" date="2022-11" db="UniProtKB">
        <authorList>
            <consortium name="WormBaseParasite"/>
        </authorList>
    </citation>
    <scope>IDENTIFICATION</scope>
</reference>
<accession>A0A914PIL1</accession>
<name>A0A914PIL1_9BILA</name>
<sequence>MNPFEFPRQQNSVASIPEVSQFTTSQRLINPTEATTIVSKISQKLLNPIEATTIVQPTPGISENGIIIMGIILALLILIGNGAALGYFFRWFHKPLSRRPTEEEMDDVLDADLPVFITNHNKRANEFQFAAKVEKDTQTIMASEMLPQTEQQQSSMPSDLKSNVPDDGNRGAGAPPQSPRAGTPRRPGGGGAKRGGGRGGGGGRGRGRK</sequence>
<keyword evidence="2" id="KW-0812">Transmembrane</keyword>
<feature type="compositionally biased region" description="Polar residues" evidence="1">
    <location>
        <begin position="147"/>
        <end position="161"/>
    </location>
</feature>
<keyword evidence="3" id="KW-1185">Reference proteome</keyword>